<evidence type="ECO:0000256" key="9">
    <source>
        <dbReference type="ARBA" id="ARBA00023180"/>
    </source>
</evidence>
<evidence type="ECO:0000313" key="15">
    <source>
        <dbReference type="Proteomes" id="UP001153076"/>
    </source>
</evidence>
<reference evidence="14" key="1">
    <citation type="submission" date="2022-04" db="EMBL/GenBank/DDBJ databases">
        <title>Carnegiea gigantea Genome sequencing and assembly v2.</title>
        <authorList>
            <person name="Copetti D."/>
            <person name="Sanderson M.J."/>
            <person name="Burquez A."/>
            <person name="Wojciechowski M.F."/>
        </authorList>
    </citation>
    <scope>NUCLEOTIDE SEQUENCE</scope>
    <source>
        <strain evidence="14">SGP5-SGP5p</strain>
        <tissue evidence="14">Aerial part</tissue>
    </source>
</reference>
<keyword evidence="8 11" id="KW-0378">Hydrolase</keyword>
<dbReference type="InterPro" id="IPR031330">
    <property type="entry name" value="Gly_Hdrlase_35_cat"/>
</dbReference>
<dbReference type="InterPro" id="IPR008979">
    <property type="entry name" value="Galactose-bd-like_sf"/>
</dbReference>
<comment type="caution">
    <text evidence="14">The sequence shown here is derived from an EMBL/GenBank/DDBJ whole genome shotgun (WGS) entry which is preliminary data.</text>
</comment>
<dbReference type="InterPro" id="IPR001944">
    <property type="entry name" value="Glycoside_Hdrlase_35"/>
</dbReference>
<evidence type="ECO:0000256" key="1">
    <source>
        <dbReference type="ARBA" id="ARBA00001412"/>
    </source>
</evidence>
<evidence type="ECO:0000256" key="2">
    <source>
        <dbReference type="ARBA" id="ARBA00004271"/>
    </source>
</evidence>
<organism evidence="14 15">
    <name type="scientific">Carnegiea gigantea</name>
    <dbReference type="NCBI Taxonomy" id="171969"/>
    <lineage>
        <taxon>Eukaryota</taxon>
        <taxon>Viridiplantae</taxon>
        <taxon>Streptophyta</taxon>
        <taxon>Embryophyta</taxon>
        <taxon>Tracheophyta</taxon>
        <taxon>Spermatophyta</taxon>
        <taxon>Magnoliopsida</taxon>
        <taxon>eudicotyledons</taxon>
        <taxon>Gunneridae</taxon>
        <taxon>Pentapetalae</taxon>
        <taxon>Caryophyllales</taxon>
        <taxon>Cactineae</taxon>
        <taxon>Cactaceae</taxon>
        <taxon>Cactoideae</taxon>
        <taxon>Echinocereeae</taxon>
        <taxon>Carnegiea</taxon>
    </lineage>
</organism>
<dbReference type="GO" id="GO:0005975">
    <property type="term" value="P:carbohydrate metabolic process"/>
    <property type="evidence" value="ECO:0007669"/>
    <property type="project" value="InterPro"/>
</dbReference>
<dbReference type="Proteomes" id="UP001153076">
    <property type="component" value="Unassembled WGS sequence"/>
</dbReference>
<dbReference type="Pfam" id="PF01301">
    <property type="entry name" value="Glyco_hydro_35"/>
    <property type="match status" value="1"/>
</dbReference>
<dbReference type="InterPro" id="IPR041392">
    <property type="entry name" value="GHD"/>
</dbReference>
<keyword evidence="6" id="KW-0964">Secreted</keyword>
<evidence type="ECO:0000256" key="10">
    <source>
        <dbReference type="ARBA" id="ARBA00023295"/>
    </source>
</evidence>
<dbReference type="Gene3D" id="2.60.120.740">
    <property type="match status" value="1"/>
</dbReference>
<comment type="subcellular location">
    <subcellularLocation>
        <location evidence="2">Secreted</location>
        <location evidence="2">Extracellular space</location>
        <location evidence="2">Apoplast</location>
    </subcellularLocation>
</comment>
<dbReference type="InterPro" id="IPR000922">
    <property type="entry name" value="Lectin_gal-bd_dom"/>
</dbReference>
<dbReference type="EMBL" id="JAKOGI010000428">
    <property type="protein sequence ID" value="KAJ8435204.1"/>
    <property type="molecule type" value="Genomic_DNA"/>
</dbReference>
<evidence type="ECO:0000256" key="5">
    <source>
        <dbReference type="ARBA" id="ARBA00022523"/>
    </source>
</evidence>
<dbReference type="Pfam" id="PF17834">
    <property type="entry name" value="GHD"/>
    <property type="match status" value="1"/>
</dbReference>
<dbReference type="AlphaFoldDB" id="A0A9Q1K2A1"/>
<dbReference type="GO" id="GO:0048046">
    <property type="term" value="C:apoplast"/>
    <property type="evidence" value="ECO:0007669"/>
    <property type="project" value="UniProtKB-SubCell"/>
</dbReference>
<keyword evidence="9" id="KW-0325">Glycoprotein</keyword>
<dbReference type="GO" id="GO:0004565">
    <property type="term" value="F:beta-galactosidase activity"/>
    <property type="evidence" value="ECO:0007669"/>
    <property type="project" value="UniProtKB-EC"/>
</dbReference>
<dbReference type="InterPro" id="IPR017853">
    <property type="entry name" value="GH"/>
</dbReference>
<dbReference type="GO" id="GO:0030246">
    <property type="term" value="F:carbohydrate binding"/>
    <property type="evidence" value="ECO:0007669"/>
    <property type="project" value="InterPro"/>
</dbReference>
<keyword evidence="10 11" id="KW-0326">Glycosidase</keyword>
<keyword evidence="15" id="KW-1185">Reference proteome</keyword>
<evidence type="ECO:0000256" key="8">
    <source>
        <dbReference type="ARBA" id="ARBA00022801"/>
    </source>
</evidence>
<dbReference type="InterPro" id="IPR019801">
    <property type="entry name" value="Glyco_hydro_35_CS"/>
</dbReference>
<evidence type="ECO:0000256" key="7">
    <source>
        <dbReference type="ARBA" id="ARBA00022729"/>
    </source>
</evidence>
<dbReference type="Pfam" id="PF21467">
    <property type="entry name" value="BetaGal_gal-bd"/>
    <property type="match status" value="1"/>
</dbReference>
<sequence length="827" mass="93050">MASQYKCILFSSAYLVFLFFATVGALQVAYDSRALKLDGERKLIISGSIHYPRSTPEMWPDLVKNAKEGGLNAIETYIFWNAHEPLYRQYNFEGNLDFVRFFKTIQNEGLYAILRIGPYVCAEWDYGGFPMWLHNMPGIKLRTNNEVYKKEMQTFTTLIVDMAKNASLFASQGGPIILAQIENEYGNIYDKYGEEGKEYIKWAAQMAVNQKISEPWIMCQQSDAPPPMINTCNGYYCDSFTPTRNDVPKMFTENWSGWFKQWGQRNPHRTAEDLAYSVARFFQKGGALMNYYMYHGGTDFGRTAGPMMATTYDYDAPLDEYGNLNQPKWGHLKQLHDTILSVEKILTHGDVRTENLTATVEATIYSLGGNSTCFITNVDEKNDATVSFQAKTYFVPAWSVSILPDCNQETYNTAKVNVQTTVLAQKSEDYNLDQEPERLQWSWRSEGFRHLKNPDSLTDAIKANKLMDQKEVANDTSDYLWYMTSVTLNDGDALLGKPVYLQVNTSGHILHAFVNEKYVGSKDGWAFKFEQPINLVKGVNKIALLSVTVGFPNYGAFFDLEAHGVTGPVVLSSNASSTTITKDLSNNQWTYKVGIEGEQRKFFTGQIARRQWRNQELIFNRRFTWYKATFKTPVGTNPVVLDFNGLNKGHAWVNGNSIGRYWVSKLAPTEGCSSTCDYRGKYYAEKCNTGCGKPTQRWYHVPRSFLSDSGENTLILFEEFGGNPSFVGPQTVRQTKACAYAYEGSNLSLSCQQGRSISEIKFASFGDPQGECGQFKKGTCESTNALATISSACVGKPSCDFAVTEQVLGPTGCTTTPRRLAVEALCN</sequence>
<comment type="similarity">
    <text evidence="3 12">Belongs to the glycosyl hydrolase 35 family.</text>
</comment>
<accession>A0A9Q1K2A1</accession>
<keyword evidence="5" id="KW-0052">Apoplast</keyword>
<dbReference type="Gene3D" id="3.20.20.80">
    <property type="entry name" value="Glycosidases"/>
    <property type="match status" value="1"/>
</dbReference>
<evidence type="ECO:0000313" key="14">
    <source>
        <dbReference type="EMBL" id="KAJ8435204.1"/>
    </source>
</evidence>
<dbReference type="PROSITE" id="PS50228">
    <property type="entry name" value="SUEL_LECTIN"/>
    <property type="match status" value="1"/>
</dbReference>
<gene>
    <name evidence="14" type="ORF">Cgig2_028390</name>
</gene>
<name>A0A9Q1K2A1_9CARY</name>
<dbReference type="InterPro" id="IPR048913">
    <property type="entry name" value="BetaGal_gal-bd"/>
</dbReference>
<dbReference type="PRINTS" id="PR00742">
    <property type="entry name" value="GLHYDRLASE35"/>
</dbReference>
<dbReference type="FunFam" id="3.20.20.80:FF:000098">
    <property type="entry name" value="Beta-galactosidase"/>
    <property type="match status" value="1"/>
</dbReference>
<evidence type="ECO:0000256" key="6">
    <source>
        <dbReference type="ARBA" id="ARBA00022525"/>
    </source>
</evidence>
<comment type="catalytic activity">
    <reaction evidence="1 11">
        <text>Hydrolysis of terminal non-reducing beta-D-galactose residues in beta-D-galactosides.</text>
        <dbReference type="EC" id="3.2.1.23"/>
    </reaction>
</comment>
<dbReference type="Pfam" id="PF02140">
    <property type="entry name" value="SUEL_Lectin"/>
    <property type="match status" value="1"/>
</dbReference>
<dbReference type="OrthoDB" id="1657402at2759"/>
<dbReference type="SUPFAM" id="SSF51445">
    <property type="entry name" value="(Trans)glycosidases"/>
    <property type="match status" value="1"/>
</dbReference>
<dbReference type="CDD" id="cd22842">
    <property type="entry name" value="Gal_Rha_Lectin_BGal"/>
    <property type="match status" value="1"/>
</dbReference>
<protein>
    <recommendedName>
        <fullName evidence="4 11">Beta-galactosidase</fullName>
        <ecNumber evidence="4 11">3.2.1.23</ecNumber>
    </recommendedName>
</protein>
<dbReference type="PANTHER" id="PTHR23421">
    <property type="entry name" value="BETA-GALACTOSIDASE RELATED"/>
    <property type="match status" value="1"/>
</dbReference>
<feature type="domain" description="SUEL-type lectin" evidence="13">
    <location>
        <begin position="741"/>
        <end position="827"/>
    </location>
</feature>
<dbReference type="SUPFAM" id="SSF49785">
    <property type="entry name" value="Galactose-binding domain-like"/>
    <property type="match status" value="2"/>
</dbReference>
<dbReference type="EC" id="3.2.1.23" evidence="4 11"/>
<evidence type="ECO:0000256" key="3">
    <source>
        <dbReference type="ARBA" id="ARBA00009809"/>
    </source>
</evidence>
<dbReference type="FunFam" id="2.60.120.260:FF:000142">
    <property type="entry name" value="Beta-galactosidase"/>
    <property type="match status" value="1"/>
</dbReference>
<proteinExistence type="inferred from homology"/>
<evidence type="ECO:0000256" key="12">
    <source>
        <dbReference type="RuleBase" id="RU003679"/>
    </source>
</evidence>
<dbReference type="PROSITE" id="PS01182">
    <property type="entry name" value="GLYCOSYL_HYDROL_F35"/>
    <property type="match status" value="1"/>
</dbReference>
<evidence type="ECO:0000256" key="4">
    <source>
        <dbReference type="ARBA" id="ARBA00012756"/>
    </source>
</evidence>
<dbReference type="InterPro" id="IPR043159">
    <property type="entry name" value="Lectin_gal-bd_sf"/>
</dbReference>
<evidence type="ECO:0000259" key="13">
    <source>
        <dbReference type="PROSITE" id="PS50228"/>
    </source>
</evidence>
<evidence type="ECO:0000256" key="11">
    <source>
        <dbReference type="RuleBase" id="RU000675"/>
    </source>
</evidence>
<keyword evidence="7" id="KW-0732">Signal</keyword>
<dbReference type="Gene3D" id="2.60.120.260">
    <property type="entry name" value="Galactose-binding domain-like"/>
    <property type="match status" value="2"/>
</dbReference>